<dbReference type="PROSITE" id="PS00021">
    <property type="entry name" value="KRINGLE_1"/>
    <property type="match status" value="1"/>
</dbReference>
<feature type="disulfide bond" evidence="16">
    <location>
        <begin position="192"/>
        <end position="202"/>
    </location>
</feature>
<dbReference type="SMART" id="SM00020">
    <property type="entry name" value="Tryp_SPc"/>
    <property type="match status" value="1"/>
</dbReference>
<feature type="disulfide bond" evidence="16">
    <location>
        <begin position="490"/>
        <end position="551"/>
    </location>
</feature>
<gene>
    <name evidence="22" type="ORF">GDO81_004420</name>
</gene>
<keyword evidence="7" id="KW-0812">Transmembrane</keyword>
<dbReference type="GO" id="GO:0004252">
    <property type="term" value="F:serine-type endopeptidase activity"/>
    <property type="evidence" value="ECO:0007669"/>
    <property type="project" value="InterPro"/>
</dbReference>
<evidence type="ECO:0000256" key="13">
    <source>
        <dbReference type="ARBA" id="ARBA00023180"/>
    </source>
</evidence>
<accession>A0AAV6ZXE4</accession>
<dbReference type="PROSITE" id="PS50240">
    <property type="entry name" value="TRYPSIN_DOM"/>
    <property type="match status" value="1"/>
</dbReference>
<dbReference type="EMBL" id="WNYA01000011">
    <property type="protein sequence ID" value="KAG8552152.1"/>
    <property type="molecule type" value="Genomic_DNA"/>
</dbReference>
<dbReference type="PANTHER" id="PTHR19331">
    <property type="entry name" value="SCAVENGER RECEPTOR DOMAIN-CONTAINING"/>
    <property type="match status" value="1"/>
</dbReference>
<keyword evidence="17" id="KW-0720">Serine protease</keyword>
<evidence type="ECO:0000256" key="1">
    <source>
        <dbReference type="ARBA" id="ARBA00002744"/>
    </source>
</evidence>
<feature type="disulfide bond" evidence="16">
    <location>
        <begin position="406"/>
        <end position="416"/>
    </location>
</feature>
<name>A0AAV6ZXE4_ENGPU</name>
<keyword evidence="13" id="KW-0325">Glycoprotein</keyword>
<keyword evidence="17" id="KW-0378">Hydrolase</keyword>
<dbReference type="InterPro" id="IPR013806">
    <property type="entry name" value="Kringle-like"/>
</dbReference>
<keyword evidence="9" id="KW-0677">Repeat</keyword>
<dbReference type="InterPro" id="IPR038178">
    <property type="entry name" value="Kringle_sf"/>
</dbReference>
<feature type="disulfide bond" evidence="16">
    <location>
        <begin position="255"/>
        <end position="319"/>
    </location>
</feature>
<dbReference type="GO" id="GO:0016020">
    <property type="term" value="C:membrane"/>
    <property type="evidence" value="ECO:0007669"/>
    <property type="project" value="UniProtKB-SubCell"/>
</dbReference>
<dbReference type="Pfam" id="PF00051">
    <property type="entry name" value="Kringle"/>
    <property type="match status" value="1"/>
</dbReference>
<dbReference type="InterPro" id="IPR033116">
    <property type="entry name" value="TRYPSIN_SER"/>
</dbReference>
<evidence type="ECO:0000256" key="15">
    <source>
        <dbReference type="PROSITE-ProRule" id="PRU00121"/>
    </source>
</evidence>
<dbReference type="SMART" id="SM00202">
    <property type="entry name" value="SR"/>
    <property type="match status" value="4"/>
</dbReference>
<evidence type="ECO:0000256" key="4">
    <source>
        <dbReference type="ARBA" id="ARBA00017669"/>
    </source>
</evidence>
<dbReference type="InterPro" id="IPR009003">
    <property type="entry name" value="Peptidase_S1_PA"/>
</dbReference>
<keyword evidence="10" id="KW-1133">Transmembrane helix</keyword>
<feature type="signal peptide" evidence="18">
    <location>
        <begin position="1"/>
        <end position="21"/>
    </location>
</feature>
<evidence type="ECO:0000256" key="2">
    <source>
        <dbReference type="ARBA" id="ARBA00004167"/>
    </source>
</evidence>
<feature type="chain" id="PRO_5043507449" description="Neurotrypsin" evidence="18">
    <location>
        <begin position="22"/>
        <end position="825"/>
    </location>
</feature>
<dbReference type="PRINTS" id="PR00018">
    <property type="entry name" value="KRINGLE"/>
</dbReference>
<feature type="domain" description="SRCR" evidence="21">
    <location>
        <begin position="230"/>
        <end position="330"/>
    </location>
</feature>
<keyword evidence="8 18" id="KW-0732">Signal</keyword>
<feature type="domain" description="Peptidase S1" evidence="20">
    <location>
        <begin position="581"/>
        <end position="823"/>
    </location>
</feature>
<feature type="disulfide bond" evidence="16">
    <location>
        <begin position="375"/>
        <end position="436"/>
    </location>
</feature>
<dbReference type="InterPro" id="IPR036772">
    <property type="entry name" value="SRCR-like_dom_sf"/>
</dbReference>
<feature type="domain" description="Kringle" evidence="19">
    <location>
        <begin position="54"/>
        <end position="117"/>
    </location>
</feature>
<feature type="domain" description="SRCR" evidence="21">
    <location>
        <begin position="123"/>
        <end position="221"/>
    </location>
</feature>
<feature type="domain" description="SRCR" evidence="21">
    <location>
        <begin position="452"/>
        <end position="552"/>
    </location>
</feature>
<proteinExistence type="predicted"/>
<evidence type="ECO:0000256" key="7">
    <source>
        <dbReference type="ARBA" id="ARBA00022692"/>
    </source>
</evidence>
<feature type="disulfide bond" evidence="16">
    <location>
        <begin position="268"/>
        <end position="329"/>
    </location>
</feature>
<dbReference type="SMART" id="SM00130">
    <property type="entry name" value="KR"/>
    <property type="match status" value="1"/>
</dbReference>
<evidence type="ECO:0000256" key="16">
    <source>
        <dbReference type="PROSITE-ProRule" id="PRU00196"/>
    </source>
</evidence>
<dbReference type="PROSITE" id="PS00134">
    <property type="entry name" value="TRYPSIN_HIS"/>
    <property type="match status" value="1"/>
</dbReference>
<dbReference type="Pfam" id="PF00530">
    <property type="entry name" value="SRCR"/>
    <property type="match status" value="4"/>
</dbReference>
<evidence type="ECO:0000256" key="14">
    <source>
        <dbReference type="ARBA" id="ARBA00030576"/>
    </source>
</evidence>
<dbReference type="InterPro" id="IPR000001">
    <property type="entry name" value="Kringle"/>
</dbReference>
<evidence type="ECO:0000313" key="23">
    <source>
        <dbReference type="Proteomes" id="UP000824782"/>
    </source>
</evidence>
<comment type="caution">
    <text evidence="22">The sequence shown here is derived from an EMBL/GenBank/DDBJ whole genome shotgun (WGS) entry which is preliminary data.</text>
</comment>
<evidence type="ECO:0000256" key="12">
    <source>
        <dbReference type="ARBA" id="ARBA00023157"/>
    </source>
</evidence>
<dbReference type="InterPro" id="IPR018056">
    <property type="entry name" value="Kringle_CS"/>
</dbReference>
<keyword evidence="6 15" id="KW-0420">Kringle</keyword>
<dbReference type="PANTHER" id="PTHR19331:SF465">
    <property type="entry name" value="EGG PEPTIDE SPERACT RECEPTOR"/>
    <property type="match status" value="1"/>
</dbReference>
<keyword evidence="17" id="KW-0645">Protease</keyword>
<evidence type="ECO:0000256" key="9">
    <source>
        <dbReference type="ARBA" id="ARBA00022737"/>
    </source>
</evidence>
<evidence type="ECO:0000259" key="19">
    <source>
        <dbReference type="PROSITE" id="PS50070"/>
    </source>
</evidence>
<dbReference type="SUPFAM" id="SSF56487">
    <property type="entry name" value="SRCR-like"/>
    <property type="match status" value="4"/>
</dbReference>
<dbReference type="PROSITE" id="PS50070">
    <property type="entry name" value="KRINGLE_2"/>
    <property type="match status" value="1"/>
</dbReference>
<evidence type="ECO:0000256" key="10">
    <source>
        <dbReference type="ARBA" id="ARBA00022989"/>
    </source>
</evidence>
<comment type="function">
    <text evidence="1">Plays a role in neuronal plasticity and the proteolytic action may subserve structural reorganizations associated with learning and memory operations.</text>
</comment>
<dbReference type="SUPFAM" id="SSF50494">
    <property type="entry name" value="Trypsin-like serine proteases"/>
    <property type="match status" value="1"/>
</dbReference>
<evidence type="ECO:0000256" key="11">
    <source>
        <dbReference type="ARBA" id="ARBA00023136"/>
    </source>
</evidence>
<keyword evidence="23" id="KW-1185">Reference proteome</keyword>
<evidence type="ECO:0000256" key="6">
    <source>
        <dbReference type="ARBA" id="ARBA00022572"/>
    </source>
</evidence>
<dbReference type="InterPro" id="IPR001314">
    <property type="entry name" value="Peptidase_S1A"/>
</dbReference>
<dbReference type="Gene3D" id="3.10.250.10">
    <property type="entry name" value="SRCR-like domain"/>
    <property type="match status" value="4"/>
</dbReference>
<feature type="domain" description="SRCR" evidence="21">
    <location>
        <begin position="337"/>
        <end position="437"/>
    </location>
</feature>
<dbReference type="Gene3D" id="2.40.20.10">
    <property type="entry name" value="Plasminogen Kringle 4"/>
    <property type="match status" value="1"/>
</dbReference>
<dbReference type="AlphaFoldDB" id="A0AAV6ZXE4"/>
<comment type="subcellular location">
    <subcellularLocation>
        <location evidence="2">Membrane</location>
        <topology evidence="2">Single-pass membrane protein</topology>
    </subcellularLocation>
    <subcellularLocation>
        <location evidence="3">Secreted</location>
    </subcellularLocation>
</comment>
<dbReference type="InterPro" id="IPR043504">
    <property type="entry name" value="Peptidase_S1_PA_chymotrypsin"/>
</dbReference>
<evidence type="ECO:0000256" key="5">
    <source>
        <dbReference type="ARBA" id="ARBA00022525"/>
    </source>
</evidence>
<feature type="disulfide bond" evidence="16">
    <location>
        <begin position="362"/>
        <end position="426"/>
    </location>
</feature>
<keyword evidence="5" id="KW-0964">Secreted</keyword>
<reference evidence="22" key="1">
    <citation type="thesis" date="2020" institute="ProQuest LLC" country="789 East Eisenhower Parkway, Ann Arbor, MI, USA">
        <title>Comparative Genomics and Chromosome Evolution.</title>
        <authorList>
            <person name="Mudd A.B."/>
        </authorList>
    </citation>
    <scope>NUCLEOTIDE SEQUENCE</scope>
    <source>
        <strain evidence="22">237g6f4</strain>
        <tissue evidence="22">Blood</tissue>
    </source>
</reference>
<dbReference type="PROSITE" id="PS00135">
    <property type="entry name" value="TRYPSIN_SER"/>
    <property type="match status" value="1"/>
</dbReference>
<dbReference type="Proteomes" id="UP000824782">
    <property type="component" value="Unassembled WGS sequence"/>
</dbReference>
<dbReference type="PRINTS" id="PR00258">
    <property type="entry name" value="SPERACTRCPTR"/>
</dbReference>
<comment type="caution">
    <text evidence="16">Lacks conserved residue(s) required for the propagation of feature annotation.</text>
</comment>
<dbReference type="PROSITE" id="PS50287">
    <property type="entry name" value="SRCR_2"/>
    <property type="match status" value="4"/>
</dbReference>
<dbReference type="InterPro" id="IPR001254">
    <property type="entry name" value="Trypsin_dom"/>
</dbReference>
<sequence length="825" mass="91022">MKPVDLHGVLAIIIFVRLAFGDQKDIVNSLLTQKHLLPTGYNLCSDGVGSLGYYNGSISITESGADCLNWTEFPDYMKQYPGRGLGSHNYCRNPDGGNTPWCFYRQQSGMITWAHCDCSHGAMRLIGDHFFHGGGVQIYLKGIWGTICGDNWTDWDASVACRQLGISEIGTAKKINHYSPWTTPMHLESANCRGDEKALLHCSYTQGKSCSSREIAAITCSPPEGLKPPLRLVGGKDRFEGRVEVFFKNQWGTICDDHWDDKDAEVICRQLGFNGKPKAWVWAHYGVGNGPILLDEVECLGNESSLDFCQKNDWGHHNCDHIEDAGVSCNPFIDGAVRLSDGQKAGEGRLEVYYNGDWGTVCDDGWTELNAQVVCRQLGFSGPSSLASKAEFGPGDGLIFLDDVACTGTERSLVDCSHSSWGQHDCSHSEDVGLHCSNDSNDIIETPPGPPVRLMDGESTKEGRVEVFLNGEWGSVCDDGWTDNDAVVVCRQLGHRGPAKARSMAYFGEGQGPIHMDNVDCNGTESTLAECKKQDSGIHNCWHSEDAGVICDYVEKKISALTDGASAKCGISHVSRRKKRIVGGTKSMRGGWPWQASLRLKGFHKETRLLCGATLISSCWALTAAHCFKRFGDKAHKYSLRVGDYHTGVEDDFERELPLQKIVIHKKYHTGSNDNDIALVRLQGKEGHCMSFSYHVLPICLPERKGSSVYKKPCFISGWGDTGTSYSKTLLEGAIPILPKEKCIFRYKGKFTNRMICAGNLSEDNRVDSCQGDSGGPLMCQNPSGQWIIVGITSWGYGCGRKDYPGVYTRVNRFIPWIKRVTKMK</sequence>
<dbReference type="FunFam" id="3.10.250.10:FF:000006">
    <property type="entry name" value="neurotrypsin isoform X2"/>
    <property type="match status" value="1"/>
</dbReference>
<dbReference type="PRINTS" id="PR00722">
    <property type="entry name" value="CHYMOTRYPSIN"/>
</dbReference>
<evidence type="ECO:0000259" key="20">
    <source>
        <dbReference type="PROSITE" id="PS50240"/>
    </source>
</evidence>
<dbReference type="CDD" id="cd00190">
    <property type="entry name" value="Tryp_SPc"/>
    <property type="match status" value="1"/>
</dbReference>
<keyword evidence="11" id="KW-0472">Membrane</keyword>
<keyword evidence="12 16" id="KW-1015">Disulfide bond</keyword>
<dbReference type="GO" id="GO:0006508">
    <property type="term" value="P:proteolysis"/>
    <property type="evidence" value="ECO:0007669"/>
    <property type="project" value="UniProtKB-KW"/>
</dbReference>
<dbReference type="GO" id="GO:0005576">
    <property type="term" value="C:extracellular region"/>
    <property type="evidence" value="ECO:0007669"/>
    <property type="project" value="UniProtKB-SubCell"/>
</dbReference>
<feature type="disulfide bond" evidence="16">
    <location>
        <begin position="521"/>
        <end position="531"/>
    </location>
</feature>
<dbReference type="Pfam" id="PF00089">
    <property type="entry name" value="Trypsin"/>
    <property type="match status" value="1"/>
</dbReference>
<dbReference type="InterPro" id="IPR001190">
    <property type="entry name" value="SRCR"/>
</dbReference>
<organism evidence="22 23">
    <name type="scientific">Engystomops pustulosus</name>
    <name type="common">Tungara frog</name>
    <name type="synonym">Physalaemus pustulosus</name>
    <dbReference type="NCBI Taxonomy" id="76066"/>
    <lineage>
        <taxon>Eukaryota</taxon>
        <taxon>Metazoa</taxon>
        <taxon>Chordata</taxon>
        <taxon>Craniata</taxon>
        <taxon>Vertebrata</taxon>
        <taxon>Euteleostomi</taxon>
        <taxon>Amphibia</taxon>
        <taxon>Batrachia</taxon>
        <taxon>Anura</taxon>
        <taxon>Neobatrachia</taxon>
        <taxon>Hyloidea</taxon>
        <taxon>Leptodactylidae</taxon>
        <taxon>Leiuperinae</taxon>
        <taxon>Engystomops</taxon>
    </lineage>
</organism>
<feature type="disulfide bond" evidence="16">
    <location>
        <begin position="477"/>
        <end position="541"/>
    </location>
</feature>
<dbReference type="Gene3D" id="2.40.10.10">
    <property type="entry name" value="Trypsin-like serine proteases"/>
    <property type="match status" value="1"/>
</dbReference>
<dbReference type="FunFam" id="2.40.10.10:FF:000053">
    <property type="entry name" value="Neurotrypsin"/>
    <property type="match status" value="1"/>
</dbReference>
<evidence type="ECO:0000259" key="21">
    <source>
        <dbReference type="PROSITE" id="PS50287"/>
    </source>
</evidence>
<dbReference type="PROSITE" id="PS00420">
    <property type="entry name" value="SRCR_1"/>
    <property type="match status" value="3"/>
</dbReference>
<feature type="disulfide bond" evidence="16">
    <location>
        <begin position="299"/>
        <end position="309"/>
    </location>
</feature>
<evidence type="ECO:0000256" key="8">
    <source>
        <dbReference type="ARBA" id="ARBA00022729"/>
    </source>
</evidence>
<evidence type="ECO:0000256" key="3">
    <source>
        <dbReference type="ARBA" id="ARBA00004613"/>
    </source>
</evidence>
<dbReference type="SUPFAM" id="SSF57440">
    <property type="entry name" value="Kringle-like"/>
    <property type="match status" value="1"/>
</dbReference>
<dbReference type="FunFam" id="3.10.250.10:FF:000005">
    <property type="entry name" value="Neurotrypsin isoform A"/>
    <property type="match status" value="2"/>
</dbReference>
<protein>
    <recommendedName>
        <fullName evidence="4">Neurotrypsin</fullName>
    </recommendedName>
    <alternativeName>
        <fullName evidence="14">Serine protease 12</fullName>
    </alternativeName>
</protein>
<evidence type="ECO:0000256" key="18">
    <source>
        <dbReference type="SAM" id="SignalP"/>
    </source>
</evidence>
<evidence type="ECO:0000256" key="17">
    <source>
        <dbReference type="RuleBase" id="RU363034"/>
    </source>
</evidence>
<dbReference type="InterPro" id="IPR018114">
    <property type="entry name" value="TRYPSIN_HIS"/>
</dbReference>
<dbReference type="FunFam" id="3.10.250.10:FF:000016">
    <property type="entry name" value="Scavenger receptor cysteine-rich protein type 12"/>
    <property type="match status" value="1"/>
</dbReference>
<evidence type="ECO:0000313" key="22">
    <source>
        <dbReference type="EMBL" id="KAG8552152.1"/>
    </source>
</evidence>